<sequence length="86" mass="10047">MREGAEGERWWRRVAKEEVRWRRWWQERVERWWGREMEKAAEVMVRVEVGVEVVEGDGGESDGERGGVTVRVGMAAEVAEGVMEWG</sequence>
<dbReference type="EMBL" id="LGRX02035349">
    <property type="protein sequence ID" value="KAK3235183.1"/>
    <property type="molecule type" value="Genomic_DNA"/>
</dbReference>
<reference evidence="1 2" key="1">
    <citation type="journal article" date="2015" name="Genome Biol. Evol.">
        <title>Comparative Genomics of a Bacterivorous Green Alga Reveals Evolutionary Causalities and Consequences of Phago-Mixotrophic Mode of Nutrition.</title>
        <authorList>
            <person name="Burns J.A."/>
            <person name="Paasch A."/>
            <person name="Narechania A."/>
            <person name="Kim E."/>
        </authorList>
    </citation>
    <scope>NUCLEOTIDE SEQUENCE [LARGE SCALE GENOMIC DNA]</scope>
    <source>
        <strain evidence="1 2">PLY_AMNH</strain>
    </source>
</reference>
<gene>
    <name evidence="1" type="ORF">CYMTET_54597</name>
</gene>
<organism evidence="1 2">
    <name type="scientific">Cymbomonas tetramitiformis</name>
    <dbReference type="NCBI Taxonomy" id="36881"/>
    <lineage>
        <taxon>Eukaryota</taxon>
        <taxon>Viridiplantae</taxon>
        <taxon>Chlorophyta</taxon>
        <taxon>Pyramimonadophyceae</taxon>
        <taxon>Pyramimonadales</taxon>
        <taxon>Pyramimonadaceae</taxon>
        <taxon>Cymbomonas</taxon>
    </lineage>
</organism>
<proteinExistence type="predicted"/>
<evidence type="ECO:0000313" key="2">
    <source>
        <dbReference type="Proteomes" id="UP001190700"/>
    </source>
</evidence>
<evidence type="ECO:0000313" key="1">
    <source>
        <dbReference type="EMBL" id="KAK3235183.1"/>
    </source>
</evidence>
<protein>
    <submittedName>
        <fullName evidence="1">Uncharacterized protein</fullName>
    </submittedName>
</protein>
<accession>A0AAE0BEK7</accession>
<dbReference type="Proteomes" id="UP001190700">
    <property type="component" value="Unassembled WGS sequence"/>
</dbReference>
<comment type="caution">
    <text evidence="1">The sequence shown here is derived from an EMBL/GenBank/DDBJ whole genome shotgun (WGS) entry which is preliminary data.</text>
</comment>
<dbReference type="AlphaFoldDB" id="A0AAE0BEK7"/>
<name>A0AAE0BEK7_9CHLO</name>
<keyword evidence="2" id="KW-1185">Reference proteome</keyword>